<comment type="caution">
    <text evidence="1">The sequence shown here is derived from an EMBL/GenBank/DDBJ whole genome shotgun (WGS) entry which is preliminary data.</text>
</comment>
<feature type="non-terminal residue" evidence="1">
    <location>
        <position position="72"/>
    </location>
</feature>
<gene>
    <name evidence="1" type="ORF">NQ315_010958</name>
</gene>
<dbReference type="EMBL" id="JANEYG010000097">
    <property type="protein sequence ID" value="KAJ8913291.1"/>
    <property type="molecule type" value="Genomic_DNA"/>
</dbReference>
<dbReference type="AlphaFoldDB" id="A0AAV8VFY7"/>
<name>A0AAV8VFY7_9CUCU</name>
<keyword evidence="2" id="KW-1185">Reference proteome</keyword>
<dbReference type="Proteomes" id="UP001159042">
    <property type="component" value="Unassembled WGS sequence"/>
</dbReference>
<organism evidence="1 2">
    <name type="scientific">Exocentrus adspersus</name>
    <dbReference type="NCBI Taxonomy" id="1586481"/>
    <lineage>
        <taxon>Eukaryota</taxon>
        <taxon>Metazoa</taxon>
        <taxon>Ecdysozoa</taxon>
        <taxon>Arthropoda</taxon>
        <taxon>Hexapoda</taxon>
        <taxon>Insecta</taxon>
        <taxon>Pterygota</taxon>
        <taxon>Neoptera</taxon>
        <taxon>Endopterygota</taxon>
        <taxon>Coleoptera</taxon>
        <taxon>Polyphaga</taxon>
        <taxon>Cucujiformia</taxon>
        <taxon>Chrysomeloidea</taxon>
        <taxon>Cerambycidae</taxon>
        <taxon>Lamiinae</taxon>
        <taxon>Acanthocinini</taxon>
        <taxon>Exocentrus</taxon>
    </lineage>
</organism>
<evidence type="ECO:0000313" key="1">
    <source>
        <dbReference type="EMBL" id="KAJ8913291.1"/>
    </source>
</evidence>
<reference evidence="1 2" key="1">
    <citation type="journal article" date="2023" name="Insect Mol. Biol.">
        <title>Genome sequencing provides insights into the evolution of gene families encoding plant cell wall-degrading enzymes in longhorned beetles.</title>
        <authorList>
            <person name="Shin N.R."/>
            <person name="Okamura Y."/>
            <person name="Kirsch R."/>
            <person name="Pauchet Y."/>
        </authorList>
    </citation>
    <scope>NUCLEOTIDE SEQUENCE [LARGE SCALE GENOMIC DNA]</scope>
    <source>
        <strain evidence="1">EAD_L_NR</strain>
    </source>
</reference>
<sequence>MANHGMANGHDGWLINQSCDPADGVEPGHEDHAVSCLLCVFICGYRTNTRSRKGYEDGSCSITNYSKNCNMI</sequence>
<proteinExistence type="predicted"/>
<accession>A0AAV8VFY7</accession>
<protein>
    <submittedName>
        <fullName evidence="1">Uncharacterized protein</fullName>
    </submittedName>
</protein>
<evidence type="ECO:0000313" key="2">
    <source>
        <dbReference type="Proteomes" id="UP001159042"/>
    </source>
</evidence>